<dbReference type="SUPFAM" id="SSF52467">
    <property type="entry name" value="DHS-like NAD/FAD-binding domain"/>
    <property type="match status" value="1"/>
</dbReference>
<evidence type="ECO:0000256" key="1">
    <source>
        <dbReference type="ARBA" id="ARBA00001964"/>
    </source>
</evidence>
<evidence type="ECO:0000313" key="9">
    <source>
        <dbReference type="Proteomes" id="UP000198742"/>
    </source>
</evidence>
<dbReference type="InterPro" id="IPR012000">
    <property type="entry name" value="Thiamin_PyroP_enz_cen_dom"/>
</dbReference>
<keyword evidence="9" id="KW-1185">Reference proteome</keyword>
<dbReference type="InterPro" id="IPR000399">
    <property type="entry name" value="TPP-bd_CS"/>
</dbReference>
<dbReference type="InterPro" id="IPR029035">
    <property type="entry name" value="DHS-like_NAD/FAD-binding_dom"/>
</dbReference>
<evidence type="ECO:0000259" key="5">
    <source>
        <dbReference type="Pfam" id="PF00205"/>
    </source>
</evidence>
<dbReference type="AlphaFoldDB" id="A0A1H4U3A6"/>
<keyword evidence="3 4" id="KW-0786">Thiamine pyrophosphate</keyword>
<comment type="cofactor">
    <cofactor evidence="1">
        <name>thiamine diphosphate</name>
        <dbReference type="ChEBI" id="CHEBI:58937"/>
    </cofactor>
</comment>
<evidence type="ECO:0000313" key="8">
    <source>
        <dbReference type="EMBL" id="SEC63233.1"/>
    </source>
</evidence>
<proteinExistence type="inferred from homology"/>
<dbReference type="Pfam" id="PF02776">
    <property type="entry name" value="TPP_enzyme_N"/>
    <property type="match status" value="1"/>
</dbReference>
<feature type="domain" description="Thiamine pyrophosphate enzyme TPP-binding" evidence="6">
    <location>
        <begin position="390"/>
        <end position="523"/>
    </location>
</feature>
<dbReference type="STRING" id="402596.SAMN04489844_2668"/>
<sequence length="535" mass="56020">MYYHQALARAMADQGITDVFGVLGDANLYFIQAWESAGGHYVAAAHEGAGVLAATGYASTADRVGVATVTHGPALTNALTALVDATRARMPVLVIAGDTDPEVRGHLQSIDQHSVVQVSGAGWEPATTPENVAVDLARALRRAWAESRPIVLNIPITFQWTEVDYTPVPPASVRHRRTRPDQDALEEAAGILASARRPVVLGGRGARHARDQLVALAERIGAPLATSLRGKGLFSGHQHDLGICGTLSHETALATLDRADCVVAFGAALNDFTTAEGSLLQGKRVIHVDTDAGRPDLWSSADVGVVGDAGAVADALVELLDEIEHSPTGFADDTLALALKDPRPALRSTRTGGLDVVAVLRRIDEAFPAERTLVIDDGRFILTAYAELGAPHPSAYVHTCSFASIGLGLGNAIGAYAGAPGRPVLAVVGDGGFMSAGLNELNTAVRAGTDLVLVVVNDKAYGAEHVQLVNKGIDPAISTFDWPDFAPAADSLGARGLTVRSLEDLEAALSTLAERDRPVLIDVQVDPYDVPGSFV</sequence>
<dbReference type="GO" id="GO:0009099">
    <property type="term" value="P:L-valine biosynthetic process"/>
    <property type="evidence" value="ECO:0007669"/>
    <property type="project" value="TreeGrafter"/>
</dbReference>
<dbReference type="CDD" id="cd07035">
    <property type="entry name" value="TPP_PYR_POX_like"/>
    <property type="match status" value="1"/>
</dbReference>
<dbReference type="CDD" id="cd00568">
    <property type="entry name" value="TPP_enzymes"/>
    <property type="match status" value="1"/>
</dbReference>
<evidence type="ECO:0000256" key="4">
    <source>
        <dbReference type="RuleBase" id="RU362132"/>
    </source>
</evidence>
<evidence type="ECO:0000256" key="3">
    <source>
        <dbReference type="ARBA" id="ARBA00023052"/>
    </source>
</evidence>
<dbReference type="InterPro" id="IPR012001">
    <property type="entry name" value="Thiamin_PyroP_enz_TPP-bd_dom"/>
</dbReference>
<organism evidence="8 9">
    <name type="scientific">Nocardioides exalbidus</name>
    <dbReference type="NCBI Taxonomy" id="402596"/>
    <lineage>
        <taxon>Bacteria</taxon>
        <taxon>Bacillati</taxon>
        <taxon>Actinomycetota</taxon>
        <taxon>Actinomycetes</taxon>
        <taxon>Propionibacteriales</taxon>
        <taxon>Nocardioidaceae</taxon>
        <taxon>Nocardioides</taxon>
    </lineage>
</organism>
<dbReference type="Pfam" id="PF00205">
    <property type="entry name" value="TPP_enzyme_M"/>
    <property type="match status" value="1"/>
</dbReference>
<dbReference type="RefSeq" id="WP_090969533.1">
    <property type="nucleotide sequence ID" value="NZ_FNRT01000002.1"/>
</dbReference>
<gene>
    <name evidence="8" type="ORF">SAMN04489844_2668</name>
</gene>
<dbReference type="GO" id="GO:0030976">
    <property type="term" value="F:thiamine pyrophosphate binding"/>
    <property type="evidence" value="ECO:0007669"/>
    <property type="project" value="InterPro"/>
</dbReference>
<accession>A0A1H4U3A6</accession>
<name>A0A1H4U3A6_9ACTN</name>
<dbReference type="Proteomes" id="UP000198742">
    <property type="component" value="Unassembled WGS sequence"/>
</dbReference>
<dbReference type="Pfam" id="PF02775">
    <property type="entry name" value="TPP_enzyme_C"/>
    <property type="match status" value="1"/>
</dbReference>
<dbReference type="PANTHER" id="PTHR18968">
    <property type="entry name" value="THIAMINE PYROPHOSPHATE ENZYMES"/>
    <property type="match status" value="1"/>
</dbReference>
<dbReference type="GO" id="GO:0000287">
    <property type="term" value="F:magnesium ion binding"/>
    <property type="evidence" value="ECO:0007669"/>
    <property type="project" value="InterPro"/>
</dbReference>
<feature type="domain" description="Thiamine pyrophosphate enzyme N-terminal TPP-binding" evidence="7">
    <location>
        <begin position="4"/>
        <end position="114"/>
    </location>
</feature>
<dbReference type="InterPro" id="IPR045229">
    <property type="entry name" value="TPP_enz"/>
</dbReference>
<comment type="similarity">
    <text evidence="2 4">Belongs to the TPP enzyme family.</text>
</comment>
<dbReference type="SUPFAM" id="SSF52518">
    <property type="entry name" value="Thiamin diphosphate-binding fold (THDP-binding)"/>
    <property type="match status" value="2"/>
</dbReference>
<dbReference type="Gene3D" id="3.40.50.970">
    <property type="match status" value="2"/>
</dbReference>
<dbReference type="EMBL" id="FNRT01000002">
    <property type="protein sequence ID" value="SEC63233.1"/>
    <property type="molecule type" value="Genomic_DNA"/>
</dbReference>
<protein>
    <submittedName>
        <fullName evidence="8">Acetolactate synthase large subunit</fullName>
    </submittedName>
</protein>
<dbReference type="OrthoDB" id="3203527at2"/>
<evidence type="ECO:0000256" key="2">
    <source>
        <dbReference type="ARBA" id="ARBA00007812"/>
    </source>
</evidence>
<dbReference type="GO" id="GO:0005948">
    <property type="term" value="C:acetolactate synthase complex"/>
    <property type="evidence" value="ECO:0007669"/>
    <property type="project" value="TreeGrafter"/>
</dbReference>
<dbReference type="GO" id="GO:0009097">
    <property type="term" value="P:isoleucine biosynthetic process"/>
    <property type="evidence" value="ECO:0007669"/>
    <property type="project" value="TreeGrafter"/>
</dbReference>
<dbReference type="GO" id="GO:0050660">
    <property type="term" value="F:flavin adenine dinucleotide binding"/>
    <property type="evidence" value="ECO:0007669"/>
    <property type="project" value="TreeGrafter"/>
</dbReference>
<dbReference type="Gene3D" id="3.40.50.1220">
    <property type="entry name" value="TPP-binding domain"/>
    <property type="match status" value="1"/>
</dbReference>
<feature type="domain" description="Thiamine pyrophosphate enzyme central" evidence="5">
    <location>
        <begin position="185"/>
        <end position="316"/>
    </location>
</feature>
<evidence type="ECO:0000259" key="6">
    <source>
        <dbReference type="Pfam" id="PF02775"/>
    </source>
</evidence>
<dbReference type="PROSITE" id="PS00187">
    <property type="entry name" value="TPP_ENZYMES"/>
    <property type="match status" value="1"/>
</dbReference>
<dbReference type="InterPro" id="IPR029061">
    <property type="entry name" value="THDP-binding"/>
</dbReference>
<dbReference type="PANTHER" id="PTHR18968:SF13">
    <property type="entry name" value="ACETOLACTATE SYNTHASE CATALYTIC SUBUNIT, MITOCHONDRIAL"/>
    <property type="match status" value="1"/>
</dbReference>
<dbReference type="InterPro" id="IPR011766">
    <property type="entry name" value="TPP_enzyme_TPP-bd"/>
</dbReference>
<reference evidence="9" key="1">
    <citation type="submission" date="2016-10" db="EMBL/GenBank/DDBJ databases">
        <authorList>
            <person name="Varghese N."/>
            <person name="Submissions S."/>
        </authorList>
    </citation>
    <scope>NUCLEOTIDE SEQUENCE [LARGE SCALE GENOMIC DNA]</scope>
    <source>
        <strain evidence="9">DSM 22017</strain>
    </source>
</reference>
<evidence type="ECO:0000259" key="7">
    <source>
        <dbReference type="Pfam" id="PF02776"/>
    </source>
</evidence>
<dbReference type="GO" id="GO:0003984">
    <property type="term" value="F:acetolactate synthase activity"/>
    <property type="evidence" value="ECO:0007669"/>
    <property type="project" value="TreeGrafter"/>
</dbReference>